<dbReference type="InterPro" id="IPR036921">
    <property type="entry name" value="PurM-like_N_sf"/>
</dbReference>
<dbReference type="InterPro" id="IPR009186">
    <property type="entry name" value="Ni_metllenz_mat"/>
</dbReference>
<evidence type="ECO:0000313" key="3">
    <source>
        <dbReference type="EMBL" id="HII70963.1"/>
    </source>
</evidence>
<dbReference type="Proteomes" id="UP000619545">
    <property type="component" value="Unassembled WGS sequence"/>
</dbReference>
<dbReference type="Pfam" id="PF00586">
    <property type="entry name" value="AIRS"/>
    <property type="match status" value="1"/>
</dbReference>
<proteinExistence type="predicted"/>
<dbReference type="InterPro" id="IPR036676">
    <property type="entry name" value="PurM-like_C_sf"/>
</dbReference>
<evidence type="ECO:0000259" key="2">
    <source>
        <dbReference type="Pfam" id="PF02769"/>
    </source>
</evidence>
<evidence type="ECO:0000259" key="1">
    <source>
        <dbReference type="Pfam" id="PF00586"/>
    </source>
</evidence>
<dbReference type="GeneID" id="1478088"/>
<sequence>MDLEGLSLHMLEAGASEDEIRELLTDLVKIWKRDWSEDEIREFVDAVLEEVHHVRKAHFLGGRVGDILRPPESGVGMGEMGVGSRGEGDFFVHELLTRLAAKASEGALVSPEERDDAGAVRIDPDEVILVSAVDGMHSRLSEFPFLAGFHATRAAMRDVLVNGARPRGLLVDLHLADDGDVGRLFDFTAGVTAVGAATGVPILAGSTLRVGGDMVLGRRLVAGVACVGTARPDELTPRRDAEPGDLIVLTEGAGGGTISTTAIYHGYYDVVEETLNVDFVRAVEALREENLLSEVHAMTDITNGGIRGDATEISETAGVRLVFDEETVRSLVNDRVLRMLDELDIDYLGLSLDMLMVIAPEDVAERCVEALNGVGVRADVVGRVEEGSGVVLERDGEEVELDVKFRETAYTKVKRVIGEEHPEEFEEMKERVRRAYEEAERKLRWVLERLGE</sequence>
<dbReference type="Gene3D" id="3.30.1330.10">
    <property type="entry name" value="PurM-like, N-terminal domain"/>
    <property type="match status" value="1"/>
</dbReference>
<dbReference type="InterPro" id="IPR010918">
    <property type="entry name" value="PurM-like_C_dom"/>
</dbReference>
<feature type="domain" description="PurM-like C-terminal" evidence="2">
    <location>
        <begin position="242"/>
        <end position="392"/>
    </location>
</feature>
<dbReference type="InterPro" id="IPR016188">
    <property type="entry name" value="PurM-like_N"/>
</dbReference>
<dbReference type="SUPFAM" id="SSF55326">
    <property type="entry name" value="PurM N-terminal domain-like"/>
    <property type="match status" value="1"/>
</dbReference>
<dbReference type="GO" id="GO:0009228">
    <property type="term" value="P:thiamine biosynthetic process"/>
    <property type="evidence" value="ECO:0007669"/>
    <property type="project" value="InterPro"/>
</dbReference>
<organism evidence="3 4">
    <name type="scientific">Methanopyrus kandleri</name>
    <dbReference type="NCBI Taxonomy" id="2320"/>
    <lineage>
        <taxon>Archaea</taxon>
        <taxon>Methanobacteriati</taxon>
        <taxon>Methanobacteriota</taxon>
        <taxon>Methanomada group</taxon>
        <taxon>Methanopyri</taxon>
        <taxon>Methanopyrales</taxon>
        <taxon>Methanopyraceae</taxon>
        <taxon>Methanopyrus</taxon>
    </lineage>
</organism>
<comment type="caution">
    <text evidence="3">The sequence shown here is derived from an EMBL/GenBank/DDBJ whole genome shotgun (WGS) entry which is preliminary data.</text>
</comment>
<dbReference type="PIRSF" id="PIRSF006346">
    <property type="entry name" value="Ni_metllenz_mat"/>
    <property type="match status" value="1"/>
</dbReference>
<dbReference type="GO" id="GO:0009030">
    <property type="term" value="F:thiamine-phosphate kinase activity"/>
    <property type="evidence" value="ECO:0007669"/>
    <property type="project" value="InterPro"/>
</dbReference>
<evidence type="ECO:0000313" key="4">
    <source>
        <dbReference type="Proteomes" id="UP000619545"/>
    </source>
</evidence>
<dbReference type="OMA" id="MDIEGYA"/>
<dbReference type="RefSeq" id="WP_011019861.1">
    <property type="nucleotide sequence ID" value="NZ_DUJS01000004.1"/>
</dbReference>
<gene>
    <name evidence="3" type="ORF">HA336_07020</name>
</gene>
<name>A0A832TJ24_9EURY</name>
<reference evidence="3" key="1">
    <citation type="journal article" date="2020" name="bioRxiv">
        <title>A rank-normalized archaeal taxonomy based on genome phylogeny resolves widespread incomplete and uneven classifications.</title>
        <authorList>
            <person name="Rinke C."/>
            <person name="Chuvochina M."/>
            <person name="Mussig A.J."/>
            <person name="Chaumeil P.-A."/>
            <person name="Waite D.W."/>
            <person name="Whitman W.B."/>
            <person name="Parks D.H."/>
            <person name="Hugenholtz P."/>
        </authorList>
    </citation>
    <scope>NUCLEOTIDE SEQUENCE</scope>
    <source>
        <strain evidence="3">UBA8853</strain>
    </source>
</reference>
<evidence type="ECO:0008006" key="5">
    <source>
        <dbReference type="Google" id="ProtNLM"/>
    </source>
</evidence>
<dbReference type="PANTHER" id="PTHR30270:SF2">
    <property type="entry name" value="HYDROGENASE EXPRESSION_FORMATION PROTEIN"/>
    <property type="match status" value="1"/>
</dbReference>
<dbReference type="Gene3D" id="3.90.650.10">
    <property type="entry name" value="PurM-like C-terminal domain"/>
    <property type="match status" value="1"/>
</dbReference>
<dbReference type="Pfam" id="PF02769">
    <property type="entry name" value="AIRS_C"/>
    <property type="match status" value="1"/>
</dbReference>
<dbReference type="InterPro" id="IPR006283">
    <property type="entry name" value="ThiL-like"/>
</dbReference>
<accession>A0A832TJ24</accession>
<dbReference type="SUPFAM" id="SSF56042">
    <property type="entry name" value="PurM C-terminal domain-like"/>
    <property type="match status" value="1"/>
</dbReference>
<dbReference type="AlphaFoldDB" id="A0A832TJ24"/>
<dbReference type="CDD" id="cd02691">
    <property type="entry name" value="PurM-like2"/>
    <property type="match status" value="1"/>
</dbReference>
<protein>
    <recommendedName>
        <fullName evidence="5">Hydrogenase maturation factor</fullName>
    </recommendedName>
</protein>
<dbReference type="PANTHER" id="PTHR30270">
    <property type="entry name" value="THIAMINE-MONOPHOSPHATE KINASE"/>
    <property type="match status" value="1"/>
</dbReference>
<feature type="domain" description="PurM-like N-terminal" evidence="1">
    <location>
        <begin position="115"/>
        <end position="229"/>
    </location>
</feature>
<dbReference type="EMBL" id="DUJS01000004">
    <property type="protein sequence ID" value="HII70963.1"/>
    <property type="molecule type" value="Genomic_DNA"/>
</dbReference>